<organism evidence="1">
    <name type="scientific">Arundo donax</name>
    <name type="common">Giant reed</name>
    <name type="synonym">Donax arundinaceus</name>
    <dbReference type="NCBI Taxonomy" id="35708"/>
    <lineage>
        <taxon>Eukaryota</taxon>
        <taxon>Viridiplantae</taxon>
        <taxon>Streptophyta</taxon>
        <taxon>Embryophyta</taxon>
        <taxon>Tracheophyta</taxon>
        <taxon>Spermatophyta</taxon>
        <taxon>Magnoliopsida</taxon>
        <taxon>Liliopsida</taxon>
        <taxon>Poales</taxon>
        <taxon>Poaceae</taxon>
        <taxon>PACMAD clade</taxon>
        <taxon>Arundinoideae</taxon>
        <taxon>Arundineae</taxon>
        <taxon>Arundo</taxon>
    </lineage>
</organism>
<reference evidence="1" key="2">
    <citation type="journal article" date="2015" name="Data Brief">
        <title>Shoot transcriptome of the giant reed, Arundo donax.</title>
        <authorList>
            <person name="Barrero R.A."/>
            <person name="Guerrero F.D."/>
            <person name="Moolhuijzen P."/>
            <person name="Goolsby J.A."/>
            <person name="Tidwell J."/>
            <person name="Bellgard S.E."/>
            <person name="Bellgard M.I."/>
        </authorList>
    </citation>
    <scope>NUCLEOTIDE SEQUENCE</scope>
    <source>
        <tissue evidence="1">Shoot tissue taken approximately 20 cm above the soil surface</tissue>
    </source>
</reference>
<dbReference type="AlphaFoldDB" id="A0A0A8YT35"/>
<sequence>MSRPTRASRPSNTYLSTYTRAMITHLWL</sequence>
<dbReference type="EMBL" id="GBRH01270145">
    <property type="protein sequence ID" value="JAD27750.1"/>
    <property type="molecule type" value="Transcribed_RNA"/>
</dbReference>
<proteinExistence type="predicted"/>
<protein>
    <submittedName>
        <fullName evidence="1">Uncharacterized protein</fullName>
    </submittedName>
</protein>
<evidence type="ECO:0000313" key="1">
    <source>
        <dbReference type="EMBL" id="JAD27750.1"/>
    </source>
</evidence>
<reference evidence="1" key="1">
    <citation type="submission" date="2014-09" db="EMBL/GenBank/DDBJ databases">
        <authorList>
            <person name="Magalhaes I.L.F."/>
            <person name="Oliveira U."/>
            <person name="Santos F.R."/>
            <person name="Vidigal T.H.D.A."/>
            <person name="Brescovit A.D."/>
            <person name="Santos A.J."/>
        </authorList>
    </citation>
    <scope>NUCLEOTIDE SEQUENCE</scope>
    <source>
        <tissue evidence="1">Shoot tissue taken approximately 20 cm above the soil surface</tissue>
    </source>
</reference>
<accession>A0A0A8YT35</accession>
<name>A0A0A8YT35_ARUDO</name>